<keyword evidence="3" id="KW-1185">Reference proteome</keyword>
<feature type="region of interest" description="Disordered" evidence="1">
    <location>
        <begin position="546"/>
        <end position="611"/>
    </location>
</feature>
<dbReference type="GO" id="GO:0003743">
    <property type="term" value="F:translation initiation factor activity"/>
    <property type="evidence" value="ECO:0007669"/>
    <property type="project" value="UniProtKB-KW"/>
</dbReference>
<feature type="region of interest" description="Disordered" evidence="1">
    <location>
        <begin position="168"/>
        <end position="252"/>
    </location>
</feature>
<organism evidence="2 3">
    <name type="scientific">Drosophila madeirensis</name>
    <name type="common">Fruit fly</name>
    <dbReference type="NCBI Taxonomy" id="30013"/>
    <lineage>
        <taxon>Eukaryota</taxon>
        <taxon>Metazoa</taxon>
        <taxon>Ecdysozoa</taxon>
        <taxon>Arthropoda</taxon>
        <taxon>Hexapoda</taxon>
        <taxon>Insecta</taxon>
        <taxon>Pterygota</taxon>
        <taxon>Neoptera</taxon>
        <taxon>Endopterygota</taxon>
        <taxon>Diptera</taxon>
        <taxon>Brachycera</taxon>
        <taxon>Muscomorpha</taxon>
        <taxon>Ephydroidea</taxon>
        <taxon>Drosophilidae</taxon>
        <taxon>Drosophila</taxon>
        <taxon>Sophophora</taxon>
    </lineage>
</organism>
<dbReference type="GO" id="GO:0003677">
    <property type="term" value="F:DNA binding"/>
    <property type="evidence" value="ECO:0007669"/>
    <property type="project" value="InterPro"/>
</dbReference>
<feature type="compositionally biased region" description="Polar residues" evidence="1">
    <location>
        <begin position="754"/>
        <end position="768"/>
    </location>
</feature>
<feature type="region of interest" description="Disordered" evidence="1">
    <location>
        <begin position="273"/>
        <end position="312"/>
    </location>
</feature>
<feature type="compositionally biased region" description="Basic and acidic residues" evidence="1">
    <location>
        <begin position="94"/>
        <end position="106"/>
    </location>
</feature>
<keyword evidence="2" id="KW-0648">Protein biosynthesis</keyword>
<dbReference type="PRINTS" id="PR00929">
    <property type="entry name" value="ATHOOK"/>
</dbReference>
<feature type="compositionally biased region" description="Low complexity" evidence="1">
    <location>
        <begin position="37"/>
        <end position="66"/>
    </location>
</feature>
<feature type="region of interest" description="Disordered" evidence="1">
    <location>
        <begin position="723"/>
        <end position="768"/>
    </location>
</feature>
<feature type="region of interest" description="Disordered" evidence="1">
    <location>
        <begin position="1"/>
        <end position="66"/>
    </location>
</feature>
<feature type="region of interest" description="Disordered" evidence="1">
    <location>
        <begin position="94"/>
        <end position="124"/>
    </location>
</feature>
<protein>
    <submittedName>
        <fullName evidence="2">Eukaryotic translation initiation factor 5B</fullName>
    </submittedName>
</protein>
<dbReference type="InterPro" id="IPR017956">
    <property type="entry name" value="AT_hook_DNA-bd_motif"/>
</dbReference>
<feature type="compositionally biased region" description="Basic and acidic residues" evidence="1">
    <location>
        <begin position="570"/>
        <end position="602"/>
    </location>
</feature>
<dbReference type="EMBL" id="AP029266">
    <property type="protein sequence ID" value="BFG00707.1"/>
    <property type="molecule type" value="Genomic_DNA"/>
</dbReference>
<gene>
    <name evidence="2" type="ORF">DMAD_00636</name>
</gene>
<feature type="compositionally biased region" description="Basic and acidic residues" evidence="1">
    <location>
        <begin position="486"/>
        <end position="499"/>
    </location>
</feature>
<feature type="compositionally biased region" description="Polar residues" evidence="1">
    <location>
        <begin position="243"/>
        <end position="252"/>
    </location>
</feature>
<dbReference type="AlphaFoldDB" id="A0AAU9FX11"/>
<evidence type="ECO:0000313" key="2">
    <source>
        <dbReference type="EMBL" id="BFG00707.1"/>
    </source>
</evidence>
<evidence type="ECO:0000313" key="3">
    <source>
        <dbReference type="Proteomes" id="UP001500889"/>
    </source>
</evidence>
<proteinExistence type="predicted"/>
<feature type="compositionally biased region" description="Acidic residues" evidence="1">
    <location>
        <begin position="658"/>
        <end position="668"/>
    </location>
</feature>
<feature type="region of interest" description="Disordered" evidence="1">
    <location>
        <begin position="362"/>
        <end position="525"/>
    </location>
</feature>
<feature type="region of interest" description="Disordered" evidence="1">
    <location>
        <begin position="658"/>
        <end position="677"/>
    </location>
</feature>
<evidence type="ECO:0000256" key="1">
    <source>
        <dbReference type="SAM" id="MobiDB-lite"/>
    </source>
</evidence>
<dbReference type="Proteomes" id="UP001500889">
    <property type="component" value="Chromosome A"/>
</dbReference>
<feature type="compositionally biased region" description="Basic and acidic residues" evidence="1">
    <location>
        <begin position="400"/>
        <end position="409"/>
    </location>
</feature>
<accession>A0AAU9FX11</accession>
<reference evidence="2 3" key="1">
    <citation type="submission" date="2024-02" db="EMBL/GenBank/DDBJ databases">
        <title>A chromosome-level genome assembly of Drosophila madeirensis, a fruit fly species endemic to Madeira island.</title>
        <authorList>
            <person name="Tomihara K."/>
            <person name="Llopart A."/>
            <person name="Yamamoto D."/>
        </authorList>
    </citation>
    <scope>NUCLEOTIDE SEQUENCE [LARGE SCALE GENOMIC DNA]</scope>
    <source>
        <strain evidence="2 3">RF1</strain>
    </source>
</reference>
<feature type="compositionally biased region" description="Basic residues" evidence="1">
    <location>
        <begin position="223"/>
        <end position="242"/>
    </location>
</feature>
<name>A0AAU9FX11_DROMD</name>
<keyword evidence="2" id="KW-0396">Initiation factor</keyword>
<sequence>MELFDMVKAAPPPLRVRESPKNSRGACQLPGTPSPTPSTKAATTDKSAAAPAASTAGTAAASASSSRHLEIIVDDLVEPCKRLRVRIKRTVSRELAEEKEPNGKDNDNDDNDCAVDDSLLHSFPPKTKAQQKSFADLPRIASSGQQLIKSVCVRVKRLTTAEIEKFTTAKGKSPATPMSGPRKRGRPKKLPNASDITDTSSPSPPKKPKVHIKVPLVPSGTKSRAHQHSPTKTKGRPSKSRKATTTTQRSQELINRYGTRFFRCYVKIKRTQMSQTQMQSQPKASGSGGPAVSRVQKTLKSPNKGRPRKSNLTVSFSESVEILGSSPRRSALGMRLKRKGTPKPTRLQRVDATGNVLEDIALGTPTGRDKRRSCNGGASPSRKLKRSASSVPVMGLASLRLDDDQKPENENDDEDEEYIVPNELPRTKRDVTPVPKKRKKMSVTTTISDSDSEQVEMELPVQKEQKQQKKYQQIIQKVGKMMNKSSKLDEPLRKAEQTETKTNAATQKEEQKEQEQEQELEQTLAAKCNSSADKLIDQVGADAAKEVAVANEKEDKVEEQTDQDASNLTDQKEANADEKANEDSSHVEENVNSFKEKEKENEECSVLPVEIVPEADLGAEVEVESELGQEMHKAKEASKEEDRLLDLVDETLLDELVLEESEKEEQEQEQSHDKHDIDAIMDLGATLEVAVESKSAAVISMLSNEDEEDILEIQASLEDVRQLHTPTSSPGRGGPTLPHPRATLRLDSGDSEASFKSMSAATDTSINQELVVTPPRTSAAAPSPTLPDELISTHNCNINSIDTTSRGGESPIPESYFSIEPERTSEDDDLGRLVEPDFSLSSSRHAISRGTLDDIMTALDS</sequence>